<name>A0A9W4SY99_9GLOM</name>
<evidence type="ECO:0000256" key="1">
    <source>
        <dbReference type="SAM" id="MobiDB-lite"/>
    </source>
</evidence>
<comment type="caution">
    <text evidence="2">The sequence shown here is derived from an EMBL/GenBank/DDBJ whole genome shotgun (WGS) entry which is preliminary data.</text>
</comment>
<reference evidence="2" key="1">
    <citation type="submission" date="2022-08" db="EMBL/GenBank/DDBJ databases">
        <authorList>
            <person name="Kallberg Y."/>
            <person name="Tangrot J."/>
            <person name="Rosling A."/>
        </authorList>
    </citation>
    <scope>NUCLEOTIDE SEQUENCE</scope>
    <source>
        <strain evidence="2">Wild A</strain>
    </source>
</reference>
<accession>A0A9W4SY99</accession>
<feature type="region of interest" description="Disordered" evidence="1">
    <location>
        <begin position="1"/>
        <end position="39"/>
    </location>
</feature>
<evidence type="ECO:0000313" key="2">
    <source>
        <dbReference type="EMBL" id="CAI2185796.1"/>
    </source>
</evidence>
<sequence>MSKVKTFTRKPSQKRKEFESESESSAPKRRELPSSASGFKTQDIDAMNVSFQGVSAMNVVIPDVEVENFPYEYRNFLRKLLTTLRISVEVQTFTDRRLLKSKDLNANVSGNFGW</sequence>
<dbReference type="Proteomes" id="UP001153678">
    <property type="component" value="Unassembled WGS sequence"/>
</dbReference>
<proteinExistence type="predicted"/>
<gene>
    <name evidence="2" type="ORF">FWILDA_LOCUS12256</name>
</gene>
<dbReference type="EMBL" id="CAMKVN010003866">
    <property type="protein sequence ID" value="CAI2185796.1"/>
    <property type="molecule type" value="Genomic_DNA"/>
</dbReference>
<keyword evidence="3" id="KW-1185">Reference proteome</keyword>
<evidence type="ECO:0000313" key="3">
    <source>
        <dbReference type="Proteomes" id="UP001153678"/>
    </source>
</evidence>
<protein>
    <submittedName>
        <fullName evidence="2">14526_t:CDS:1</fullName>
    </submittedName>
</protein>
<dbReference type="AlphaFoldDB" id="A0A9W4SY99"/>
<feature type="compositionally biased region" description="Basic residues" evidence="1">
    <location>
        <begin position="1"/>
        <end position="13"/>
    </location>
</feature>
<organism evidence="2 3">
    <name type="scientific">Funneliformis geosporum</name>
    <dbReference type="NCBI Taxonomy" id="1117311"/>
    <lineage>
        <taxon>Eukaryota</taxon>
        <taxon>Fungi</taxon>
        <taxon>Fungi incertae sedis</taxon>
        <taxon>Mucoromycota</taxon>
        <taxon>Glomeromycotina</taxon>
        <taxon>Glomeromycetes</taxon>
        <taxon>Glomerales</taxon>
        <taxon>Glomeraceae</taxon>
        <taxon>Funneliformis</taxon>
    </lineage>
</organism>
<dbReference type="OrthoDB" id="2438543at2759"/>